<reference evidence="2 3" key="1">
    <citation type="submission" date="2019-06" db="EMBL/GenBank/DDBJ databases">
        <title>Sequencing the genomes of 1000 actinobacteria strains.</title>
        <authorList>
            <person name="Klenk H.-P."/>
        </authorList>
    </citation>
    <scope>NUCLEOTIDE SEQUENCE [LARGE SCALE GENOMIC DNA]</scope>
    <source>
        <strain evidence="2 3">DSM 45928</strain>
    </source>
</reference>
<keyword evidence="3" id="KW-1185">Reference proteome</keyword>
<dbReference type="GO" id="GO:0006950">
    <property type="term" value="P:response to stress"/>
    <property type="evidence" value="ECO:0007669"/>
    <property type="project" value="TreeGrafter"/>
</dbReference>
<dbReference type="GO" id="GO:0003700">
    <property type="term" value="F:DNA-binding transcription factor activity"/>
    <property type="evidence" value="ECO:0007669"/>
    <property type="project" value="InterPro"/>
</dbReference>
<dbReference type="InterPro" id="IPR036388">
    <property type="entry name" value="WH-like_DNA-bd_sf"/>
</dbReference>
<dbReference type="Pfam" id="PF12802">
    <property type="entry name" value="MarR_2"/>
    <property type="match status" value="1"/>
</dbReference>
<evidence type="ECO:0000313" key="3">
    <source>
        <dbReference type="Proteomes" id="UP000317043"/>
    </source>
</evidence>
<dbReference type="PRINTS" id="PR00598">
    <property type="entry name" value="HTHMARR"/>
</dbReference>
<dbReference type="Proteomes" id="UP000317043">
    <property type="component" value="Unassembled WGS sequence"/>
</dbReference>
<dbReference type="InterPro" id="IPR039422">
    <property type="entry name" value="MarR/SlyA-like"/>
</dbReference>
<protein>
    <submittedName>
        <fullName evidence="2">MarR family transcriptional regulator</fullName>
    </submittedName>
</protein>
<dbReference type="OrthoDB" id="7774677at2"/>
<evidence type="ECO:0000313" key="2">
    <source>
        <dbReference type="EMBL" id="TQL76569.1"/>
    </source>
</evidence>
<dbReference type="SMART" id="SM00347">
    <property type="entry name" value="HTH_MARR"/>
    <property type="match status" value="1"/>
</dbReference>
<gene>
    <name evidence="2" type="ORF">FB566_2101</name>
</gene>
<dbReference type="SUPFAM" id="SSF46785">
    <property type="entry name" value="Winged helix' DNA-binding domain"/>
    <property type="match status" value="1"/>
</dbReference>
<dbReference type="InParanoid" id="A0A543AVF7"/>
<dbReference type="Gene3D" id="1.10.10.10">
    <property type="entry name" value="Winged helix-like DNA-binding domain superfamily/Winged helix DNA-binding domain"/>
    <property type="match status" value="1"/>
</dbReference>
<accession>A0A543AVF7</accession>
<feature type="domain" description="HTH marR-type" evidence="1">
    <location>
        <begin position="32"/>
        <end position="128"/>
    </location>
</feature>
<sequence length="145" mass="16026">MMATMTSHPGRELFDFVRHWSRRWTGVGITVDRDRGRDVSVTEAALAHGAGGATVNQIAAELGIDQSGASRMVTQAIERGYLTKTTGGDARRRLVHVTEAGEALVAASHAWQDRIFADLTNDWTPTEVEQFSHLMKRLTAAHRDR</sequence>
<dbReference type="PANTHER" id="PTHR33164">
    <property type="entry name" value="TRANSCRIPTIONAL REGULATOR, MARR FAMILY"/>
    <property type="match status" value="1"/>
</dbReference>
<name>A0A543AVF7_9ACTN</name>
<evidence type="ECO:0000259" key="1">
    <source>
        <dbReference type="SMART" id="SM00347"/>
    </source>
</evidence>
<dbReference type="PANTHER" id="PTHR33164:SF57">
    <property type="entry name" value="MARR-FAMILY TRANSCRIPTIONAL REGULATOR"/>
    <property type="match status" value="1"/>
</dbReference>
<dbReference type="InterPro" id="IPR036390">
    <property type="entry name" value="WH_DNA-bd_sf"/>
</dbReference>
<dbReference type="AlphaFoldDB" id="A0A543AVF7"/>
<dbReference type="InterPro" id="IPR000835">
    <property type="entry name" value="HTH_MarR-typ"/>
</dbReference>
<organism evidence="2 3">
    <name type="scientific">Stackebrandtia endophytica</name>
    <dbReference type="NCBI Taxonomy" id="1496996"/>
    <lineage>
        <taxon>Bacteria</taxon>
        <taxon>Bacillati</taxon>
        <taxon>Actinomycetota</taxon>
        <taxon>Actinomycetes</taxon>
        <taxon>Glycomycetales</taxon>
        <taxon>Glycomycetaceae</taxon>
        <taxon>Stackebrandtia</taxon>
    </lineage>
</organism>
<comment type="caution">
    <text evidence="2">The sequence shown here is derived from an EMBL/GenBank/DDBJ whole genome shotgun (WGS) entry which is preliminary data.</text>
</comment>
<dbReference type="EMBL" id="VFOW01000001">
    <property type="protein sequence ID" value="TQL76569.1"/>
    <property type="molecule type" value="Genomic_DNA"/>
</dbReference>
<proteinExistence type="predicted"/>